<reference evidence="3" key="1">
    <citation type="journal article" date="2006" name="PLoS Biol.">
        <title>Macronuclear genome sequence of the ciliate Tetrahymena thermophila, a model eukaryote.</title>
        <authorList>
            <person name="Eisen J.A."/>
            <person name="Coyne R.S."/>
            <person name="Wu M."/>
            <person name="Wu D."/>
            <person name="Thiagarajan M."/>
            <person name="Wortman J.R."/>
            <person name="Badger J.H."/>
            <person name="Ren Q."/>
            <person name="Amedeo P."/>
            <person name="Jones K.M."/>
            <person name="Tallon L.J."/>
            <person name="Delcher A.L."/>
            <person name="Salzberg S.L."/>
            <person name="Silva J.C."/>
            <person name="Haas B.J."/>
            <person name="Majoros W.H."/>
            <person name="Farzad M."/>
            <person name="Carlton J.M."/>
            <person name="Smith R.K. Jr."/>
            <person name="Garg J."/>
            <person name="Pearlman R.E."/>
            <person name="Karrer K.M."/>
            <person name="Sun L."/>
            <person name="Manning G."/>
            <person name="Elde N.C."/>
            <person name="Turkewitz A.P."/>
            <person name="Asai D.J."/>
            <person name="Wilkes D.E."/>
            <person name="Wang Y."/>
            <person name="Cai H."/>
            <person name="Collins K."/>
            <person name="Stewart B.A."/>
            <person name="Lee S.R."/>
            <person name="Wilamowska K."/>
            <person name="Weinberg Z."/>
            <person name="Ruzzo W.L."/>
            <person name="Wloga D."/>
            <person name="Gaertig J."/>
            <person name="Frankel J."/>
            <person name="Tsao C.-C."/>
            <person name="Gorovsky M.A."/>
            <person name="Keeling P.J."/>
            <person name="Waller R.F."/>
            <person name="Patron N.J."/>
            <person name="Cherry J.M."/>
            <person name="Stover N.A."/>
            <person name="Krieger C.J."/>
            <person name="del Toro C."/>
            <person name="Ryder H.F."/>
            <person name="Williamson S.C."/>
            <person name="Barbeau R.A."/>
            <person name="Hamilton E.P."/>
            <person name="Orias E."/>
        </authorList>
    </citation>
    <scope>NUCLEOTIDE SEQUENCE [LARGE SCALE GENOMIC DNA]</scope>
    <source>
        <strain evidence="3">SB210</strain>
    </source>
</reference>
<dbReference type="RefSeq" id="XP_012653550.1">
    <property type="nucleotide sequence ID" value="XM_012798096.1"/>
</dbReference>
<dbReference type="EMBL" id="GG662661">
    <property type="protein sequence ID" value="EWS73928.1"/>
    <property type="molecule type" value="Genomic_DNA"/>
</dbReference>
<organism evidence="2 3">
    <name type="scientific">Tetrahymena thermophila (strain SB210)</name>
    <dbReference type="NCBI Taxonomy" id="312017"/>
    <lineage>
        <taxon>Eukaryota</taxon>
        <taxon>Sar</taxon>
        <taxon>Alveolata</taxon>
        <taxon>Ciliophora</taxon>
        <taxon>Intramacronucleata</taxon>
        <taxon>Oligohymenophorea</taxon>
        <taxon>Hymenostomatida</taxon>
        <taxon>Tetrahymenina</taxon>
        <taxon>Tetrahymenidae</taxon>
        <taxon>Tetrahymena</taxon>
    </lineage>
</organism>
<sequence>MRNNYILLVIICLNYVYTQNQVPTYSQFKDCLLQCQHPCIGQECIQNQDHQFISCYSQSDECHNWNSDYFNSLNTKTLDTQLFKLCFDKCQPQRSDSIFSKMYNCWRKCALGDEKK</sequence>
<dbReference type="AlphaFoldDB" id="W7XBW1"/>
<evidence type="ECO:0000256" key="1">
    <source>
        <dbReference type="SAM" id="SignalP"/>
    </source>
</evidence>
<dbReference type="GeneID" id="24439853"/>
<evidence type="ECO:0008006" key="4">
    <source>
        <dbReference type="Google" id="ProtNLM"/>
    </source>
</evidence>
<accession>W7XBW1</accession>
<keyword evidence="3" id="KW-1185">Reference proteome</keyword>
<dbReference type="Proteomes" id="UP000009168">
    <property type="component" value="Unassembled WGS sequence"/>
</dbReference>
<evidence type="ECO:0000313" key="2">
    <source>
        <dbReference type="EMBL" id="EWS73928.1"/>
    </source>
</evidence>
<keyword evidence="1" id="KW-0732">Signal</keyword>
<name>W7XBW1_TETTS</name>
<dbReference type="InParanoid" id="W7XBW1"/>
<feature type="signal peptide" evidence="1">
    <location>
        <begin position="1"/>
        <end position="18"/>
    </location>
</feature>
<proteinExistence type="predicted"/>
<feature type="chain" id="PRO_5004903595" description="Transmembrane protein" evidence="1">
    <location>
        <begin position="19"/>
        <end position="116"/>
    </location>
</feature>
<gene>
    <name evidence="2" type="ORF">TTHERM_000621228</name>
</gene>
<protein>
    <recommendedName>
        <fullName evidence="4">Transmembrane protein</fullName>
    </recommendedName>
</protein>
<evidence type="ECO:0000313" key="3">
    <source>
        <dbReference type="Proteomes" id="UP000009168"/>
    </source>
</evidence>
<dbReference type="KEGG" id="tet:TTHERM_000621228"/>